<protein>
    <submittedName>
        <fullName evidence="1">Uncharacterized protein</fullName>
    </submittedName>
</protein>
<reference evidence="1 2" key="1">
    <citation type="journal article" date="2018" name="PLoS Genet.">
        <title>Population sequencing reveals clonal diversity and ancestral inbreeding in the grapevine cultivar Chardonnay.</title>
        <authorList>
            <person name="Roach M.J."/>
            <person name="Johnson D.L."/>
            <person name="Bohlmann J."/>
            <person name="van Vuuren H.J."/>
            <person name="Jones S.J."/>
            <person name="Pretorius I.S."/>
            <person name="Schmidt S.A."/>
            <person name="Borneman A.R."/>
        </authorList>
    </citation>
    <scope>NUCLEOTIDE SEQUENCE [LARGE SCALE GENOMIC DNA]</scope>
    <source>
        <strain evidence="2">cv. Chardonnay</strain>
        <tissue evidence="1">Leaf</tissue>
    </source>
</reference>
<dbReference type="Proteomes" id="UP000288805">
    <property type="component" value="Unassembled WGS sequence"/>
</dbReference>
<name>A0A438JS73_VITVI</name>
<dbReference type="AlphaFoldDB" id="A0A438JS73"/>
<proteinExistence type="predicted"/>
<evidence type="ECO:0000313" key="2">
    <source>
        <dbReference type="Proteomes" id="UP000288805"/>
    </source>
</evidence>
<accession>A0A438JS73</accession>
<gene>
    <name evidence="1" type="ORF">CK203_009520</name>
</gene>
<sequence length="100" mass="12163">MGQEFNPKLDEKQLVFGLEIAYDKDNSRQFGKVDKGWCTYEMREVIFRVDLWKDIRRERDEFSLRTVIQVGNGLRTKLWSGKWIRECPWKEIFPVFFRIV</sequence>
<organism evidence="1 2">
    <name type="scientific">Vitis vinifera</name>
    <name type="common">Grape</name>
    <dbReference type="NCBI Taxonomy" id="29760"/>
    <lineage>
        <taxon>Eukaryota</taxon>
        <taxon>Viridiplantae</taxon>
        <taxon>Streptophyta</taxon>
        <taxon>Embryophyta</taxon>
        <taxon>Tracheophyta</taxon>
        <taxon>Spermatophyta</taxon>
        <taxon>Magnoliopsida</taxon>
        <taxon>eudicotyledons</taxon>
        <taxon>Gunneridae</taxon>
        <taxon>Pentapetalae</taxon>
        <taxon>rosids</taxon>
        <taxon>Vitales</taxon>
        <taxon>Vitaceae</taxon>
        <taxon>Viteae</taxon>
        <taxon>Vitis</taxon>
    </lineage>
</organism>
<evidence type="ECO:0000313" key="1">
    <source>
        <dbReference type="EMBL" id="RVX11810.1"/>
    </source>
</evidence>
<comment type="caution">
    <text evidence="1">The sequence shown here is derived from an EMBL/GenBank/DDBJ whole genome shotgun (WGS) entry which is preliminary data.</text>
</comment>
<dbReference type="EMBL" id="QGNW01000029">
    <property type="protein sequence ID" value="RVX11810.1"/>
    <property type="molecule type" value="Genomic_DNA"/>
</dbReference>